<feature type="transmembrane region" description="Helical" evidence="6">
    <location>
        <begin position="283"/>
        <end position="305"/>
    </location>
</feature>
<dbReference type="GO" id="GO:0016020">
    <property type="term" value="C:membrane"/>
    <property type="evidence" value="ECO:0007669"/>
    <property type="project" value="UniProtKB-SubCell"/>
</dbReference>
<keyword evidence="4 6" id="KW-0472">Membrane</keyword>
<proteinExistence type="inferred from homology"/>
<evidence type="ECO:0000256" key="3">
    <source>
        <dbReference type="ARBA" id="ARBA00022989"/>
    </source>
</evidence>
<dbReference type="PANTHER" id="PTHR33048:SF156">
    <property type="entry name" value="INTEGRAL MEMBRANE PROTEIN"/>
    <property type="match status" value="1"/>
</dbReference>
<feature type="transmembrane region" description="Helical" evidence="6">
    <location>
        <begin position="133"/>
        <end position="156"/>
    </location>
</feature>
<evidence type="ECO:0000256" key="4">
    <source>
        <dbReference type="ARBA" id="ARBA00023136"/>
    </source>
</evidence>
<evidence type="ECO:0000256" key="5">
    <source>
        <dbReference type="ARBA" id="ARBA00038359"/>
    </source>
</evidence>
<dbReference type="OrthoDB" id="5329176at2759"/>
<comment type="subcellular location">
    <subcellularLocation>
        <location evidence="1">Membrane</location>
        <topology evidence="1">Multi-pass membrane protein</topology>
    </subcellularLocation>
</comment>
<evidence type="ECO:0000259" key="7">
    <source>
        <dbReference type="Pfam" id="PF20684"/>
    </source>
</evidence>
<name>A0A5N7DG83_9EURO</name>
<dbReference type="PANTHER" id="PTHR33048">
    <property type="entry name" value="PTH11-LIKE INTEGRAL MEMBRANE PROTEIN (AFU_ORTHOLOGUE AFUA_5G11245)"/>
    <property type="match status" value="1"/>
</dbReference>
<feature type="transmembrane region" description="Helical" evidence="6">
    <location>
        <begin position="85"/>
        <end position="104"/>
    </location>
</feature>
<accession>A0A5N7DG83</accession>
<dbReference type="EMBL" id="ML736760">
    <property type="protein sequence ID" value="KAE8405420.1"/>
    <property type="molecule type" value="Genomic_DNA"/>
</dbReference>
<dbReference type="GeneID" id="43671593"/>
<protein>
    <recommendedName>
        <fullName evidence="7">Rhodopsin domain-containing protein</fullName>
    </recommendedName>
</protein>
<dbReference type="Pfam" id="PF20684">
    <property type="entry name" value="Fung_rhodopsin"/>
    <property type="match status" value="1"/>
</dbReference>
<evidence type="ECO:0000313" key="8">
    <source>
        <dbReference type="EMBL" id="KAE8405420.1"/>
    </source>
</evidence>
<reference evidence="8 9" key="1">
    <citation type="submission" date="2019-04" db="EMBL/GenBank/DDBJ databases">
        <authorList>
            <consortium name="DOE Joint Genome Institute"/>
            <person name="Mondo S."/>
            <person name="Kjaerbolling I."/>
            <person name="Vesth T."/>
            <person name="Frisvad J.C."/>
            <person name="Nybo J.L."/>
            <person name="Theobald S."/>
            <person name="Kildgaard S."/>
            <person name="Isbrandt T."/>
            <person name="Kuo A."/>
            <person name="Sato A."/>
            <person name="Lyhne E.K."/>
            <person name="Kogle M.E."/>
            <person name="Wiebenga A."/>
            <person name="Kun R.S."/>
            <person name="Lubbers R.J."/>
            <person name="Makela M.R."/>
            <person name="Barry K."/>
            <person name="Chovatia M."/>
            <person name="Clum A."/>
            <person name="Daum C."/>
            <person name="Haridas S."/>
            <person name="He G."/>
            <person name="LaButti K."/>
            <person name="Lipzen A."/>
            <person name="Riley R."/>
            <person name="Salamov A."/>
            <person name="Simmons B.A."/>
            <person name="Magnuson J.K."/>
            <person name="Henrissat B."/>
            <person name="Mortensen U.H."/>
            <person name="Larsen T.O."/>
            <person name="Devries R.P."/>
            <person name="Grigoriev I.V."/>
            <person name="Machida M."/>
            <person name="Baker S.E."/>
            <person name="Andersen M.R."/>
            <person name="Cantor M.N."/>
            <person name="Hua S.X."/>
        </authorList>
    </citation>
    <scope>NUCLEOTIDE SEQUENCE [LARGE SCALE GENOMIC DNA]</scope>
    <source>
        <strain evidence="8 9">CBS 119388</strain>
    </source>
</reference>
<evidence type="ECO:0000256" key="2">
    <source>
        <dbReference type="ARBA" id="ARBA00022692"/>
    </source>
</evidence>
<keyword evidence="3 6" id="KW-1133">Transmembrane helix</keyword>
<sequence>MLIAYLPYATKSTLICPSRLLAGVSTTLVKINSRHSNVTSSGSSYESKQPVLYAITILFMVLETTAVILRFVSRRIGKVSWSREDALIIASWAMTIAFNVTILVDVRYGGTGLHMVRIMETDPSMSVYFSQNILPVGITWILSVALSKLTVLSLYLSLFAIKCVTRYICYATGAIIILNCLGGISACFGVCVPLKALWDTGVAGRCFNLNMLLRWIRLPHIRSDVIMLILPISHIIKLQTTRRIKLGLLISFLFGSVGFIFGLVCWVQYFATDAIADKTWSAVNIFIWSILEAGMYLIAACLLAYRPIVSLIWKQVRKHFTGMSRTKSGPASSRGYEMGLGSHDQIPDGRAFVPLSDKEEYIGLVTVARRSLRQYVYQVFVQPGSLSV</sequence>
<organism evidence="8 9">
    <name type="scientific">Aspergillus pseudonomiae</name>
    <dbReference type="NCBI Taxonomy" id="1506151"/>
    <lineage>
        <taxon>Eukaryota</taxon>
        <taxon>Fungi</taxon>
        <taxon>Dikarya</taxon>
        <taxon>Ascomycota</taxon>
        <taxon>Pezizomycotina</taxon>
        <taxon>Eurotiomycetes</taxon>
        <taxon>Eurotiomycetidae</taxon>
        <taxon>Eurotiales</taxon>
        <taxon>Aspergillaceae</taxon>
        <taxon>Aspergillus</taxon>
        <taxon>Aspergillus subgen. Circumdati</taxon>
    </lineage>
</organism>
<keyword evidence="9" id="KW-1185">Reference proteome</keyword>
<keyword evidence="2 6" id="KW-0812">Transmembrane</keyword>
<gene>
    <name evidence="8" type="ORF">BDV37DRAFT_281827</name>
</gene>
<dbReference type="Proteomes" id="UP000325579">
    <property type="component" value="Unassembled WGS sequence"/>
</dbReference>
<dbReference type="AlphaFoldDB" id="A0A5N7DG83"/>
<feature type="transmembrane region" description="Helical" evidence="6">
    <location>
        <begin position="218"/>
        <end position="236"/>
    </location>
</feature>
<feature type="transmembrane region" description="Helical" evidence="6">
    <location>
        <begin position="248"/>
        <end position="271"/>
    </location>
</feature>
<comment type="similarity">
    <text evidence="5">Belongs to the SAT4 family.</text>
</comment>
<feature type="transmembrane region" description="Helical" evidence="6">
    <location>
        <begin position="51"/>
        <end position="73"/>
    </location>
</feature>
<evidence type="ECO:0000256" key="6">
    <source>
        <dbReference type="SAM" id="Phobius"/>
    </source>
</evidence>
<dbReference type="RefSeq" id="XP_031942739.1">
    <property type="nucleotide sequence ID" value="XM_032086902.1"/>
</dbReference>
<evidence type="ECO:0000256" key="1">
    <source>
        <dbReference type="ARBA" id="ARBA00004141"/>
    </source>
</evidence>
<feature type="transmembrane region" description="Helical" evidence="6">
    <location>
        <begin position="168"/>
        <end position="198"/>
    </location>
</feature>
<feature type="domain" description="Rhodopsin" evidence="7">
    <location>
        <begin position="69"/>
        <end position="310"/>
    </location>
</feature>
<dbReference type="InterPro" id="IPR049326">
    <property type="entry name" value="Rhodopsin_dom_fungi"/>
</dbReference>
<evidence type="ECO:0000313" key="9">
    <source>
        <dbReference type="Proteomes" id="UP000325579"/>
    </source>
</evidence>
<dbReference type="InterPro" id="IPR052337">
    <property type="entry name" value="SAT4-like"/>
</dbReference>